<dbReference type="OrthoDB" id="8419961at2"/>
<protein>
    <submittedName>
        <fullName evidence="1">tRNA(Ile)-lysidine synthase</fullName>
    </submittedName>
</protein>
<comment type="caution">
    <text evidence="1">The sequence shown here is derived from an EMBL/GenBank/DDBJ whole genome shotgun (WGS) entry which is preliminary data.</text>
</comment>
<evidence type="ECO:0000313" key="1">
    <source>
        <dbReference type="EMBL" id="EMG31399.1"/>
    </source>
</evidence>
<evidence type="ECO:0000313" key="2">
    <source>
        <dbReference type="Proteomes" id="UP000011782"/>
    </source>
</evidence>
<organism evidence="1 2">
    <name type="scientific">Campylobacter showae CC57C</name>
    <dbReference type="NCBI Taxonomy" id="1073353"/>
    <lineage>
        <taxon>Bacteria</taxon>
        <taxon>Pseudomonadati</taxon>
        <taxon>Campylobacterota</taxon>
        <taxon>Epsilonproteobacteria</taxon>
        <taxon>Campylobacterales</taxon>
        <taxon>Campylobacteraceae</taxon>
        <taxon>Campylobacter</taxon>
    </lineage>
</organism>
<gene>
    <name evidence="1" type="ORF">H740_01562</name>
</gene>
<dbReference type="Proteomes" id="UP000011782">
    <property type="component" value="Unassembled WGS sequence"/>
</dbReference>
<dbReference type="STRING" id="1073353.H740_01562"/>
<proteinExistence type="predicted"/>
<accession>M3I444</accession>
<name>M3I444_9BACT</name>
<dbReference type="RefSeq" id="WP_004322174.1">
    <property type="nucleotide sequence ID" value="NZ_AOTD01000036.1"/>
</dbReference>
<dbReference type="PATRIC" id="fig|1073353.3.peg.339"/>
<dbReference type="AlphaFoldDB" id="M3I444"/>
<reference evidence="1 2" key="1">
    <citation type="submission" date="2013-02" db="EMBL/GenBank/DDBJ databases">
        <title>Co-occurrence of anaerobic bacteria in colorectal carcinomas.</title>
        <authorList>
            <person name="Holt R.A."/>
            <person name="Warren R.L."/>
            <person name="Allen-Vercoe E."/>
            <person name="Pleasance S."/>
            <person name="Freeman D.J."/>
            <person name="Watson P."/>
            <person name="Moore R."/>
            <person name="Cochrane K."/>
        </authorList>
    </citation>
    <scope>NUCLEOTIDE SEQUENCE [LARGE SCALE GENOMIC DNA]</scope>
    <source>
        <strain evidence="1 2">CC57C</strain>
    </source>
</reference>
<sequence>MKTKFDELIAQVKPLFKDNGFTKNGLNFYKNTPHFIYVVNFQKSSGNTAFETRFYVNCGIHGAFIDAATGKEFISKPKEYECHFRDRISSIIDSKIPYYEINENTDAAALCENLISDLTAIFRFFDAVKTERNLIDFMLERNGLAVIDQLFEYLLIKHEQEILTRQALSLFEKYGNEDRWKIFERRINDLLKKYEKDEIKFEEIKAKA</sequence>
<dbReference type="Pfam" id="PF14137">
    <property type="entry name" value="DUF4304"/>
    <property type="match status" value="1"/>
</dbReference>
<dbReference type="InterPro" id="IPR025412">
    <property type="entry name" value="DUF4304"/>
</dbReference>
<dbReference type="EMBL" id="AOTD01000036">
    <property type="protein sequence ID" value="EMG31399.1"/>
    <property type="molecule type" value="Genomic_DNA"/>
</dbReference>